<feature type="domain" description="KIB1-4 beta-propeller" evidence="1">
    <location>
        <begin position="1"/>
        <end position="71"/>
    </location>
</feature>
<accession>A0ABU6XY18</accession>
<feature type="non-terminal residue" evidence="2">
    <location>
        <position position="1"/>
    </location>
</feature>
<dbReference type="Pfam" id="PF03478">
    <property type="entry name" value="Beta-prop_KIB1-4"/>
    <property type="match status" value="1"/>
</dbReference>
<evidence type="ECO:0000313" key="3">
    <source>
        <dbReference type="Proteomes" id="UP001341840"/>
    </source>
</evidence>
<gene>
    <name evidence="2" type="ORF">PIB30_102940</name>
</gene>
<comment type="caution">
    <text evidence="2">The sequence shown here is derived from an EMBL/GenBank/DDBJ whole genome shotgun (WGS) entry which is preliminary data.</text>
</comment>
<reference evidence="2 3" key="1">
    <citation type="journal article" date="2023" name="Plants (Basel)">
        <title>Bridging the Gap: Combining Genomics and Transcriptomics Approaches to Understand Stylosanthes scabra, an Orphan Legume from the Brazilian Caatinga.</title>
        <authorList>
            <person name="Ferreira-Neto J.R.C."/>
            <person name="da Silva M.D."/>
            <person name="Binneck E."/>
            <person name="de Melo N.F."/>
            <person name="da Silva R.H."/>
            <person name="de Melo A.L.T.M."/>
            <person name="Pandolfi V."/>
            <person name="Bustamante F.O."/>
            <person name="Brasileiro-Vidal A.C."/>
            <person name="Benko-Iseppon A.M."/>
        </authorList>
    </citation>
    <scope>NUCLEOTIDE SEQUENCE [LARGE SCALE GENOMIC DNA]</scope>
    <source>
        <tissue evidence="2">Leaves</tissue>
    </source>
</reference>
<sequence>KIFLINSPPDSENFMAVAIYGPWFRLAFYKPGNEKWVEFPTRDKEFKDVIFFEEKIYAINDDGQLYEFDTNTIAGLRGGIHETRPHLKFL</sequence>
<dbReference type="InterPro" id="IPR005174">
    <property type="entry name" value="KIB1-4_b-propeller"/>
</dbReference>
<dbReference type="EMBL" id="JASCZI010214703">
    <property type="protein sequence ID" value="MED6202196.1"/>
    <property type="molecule type" value="Genomic_DNA"/>
</dbReference>
<evidence type="ECO:0000313" key="2">
    <source>
        <dbReference type="EMBL" id="MED6202196.1"/>
    </source>
</evidence>
<keyword evidence="3" id="KW-1185">Reference proteome</keyword>
<proteinExistence type="predicted"/>
<dbReference type="Proteomes" id="UP001341840">
    <property type="component" value="Unassembled WGS sequence"/>
</dbReference>
<protein>
    <recommendedName>
        <fullName evidence="1">KIB1-4 beta-propeller domain-containing protein</fullName>
    </recommendedName>
</protein>
<name>A0ABU6XY18_9FABA</name>
<organism evidence="2 3">
    <name type="scientific">Stylosanthes scabra</name>
    <dbReference type="NCBI Taxonomy" id="79078"/>
    <lineage>
        <taxon>Eukaryota</taxon>
        <taxon>Viridiplantae</taxon>
        <taxon>Streptophyta</taxon>
        <taxon>Embryophyta</taxon>
        <taxon>Tracheophyta</taxon>
        <taxon>Spermatophyta</taxon>
        <taxon>Magnoliopsida</taxon>
        <taxon>eudicotyledons</taxon>
        <taxon>Gunneridae</taxon>
        <taxon>Pentapetalae</taxon>
        <taxon>rosids</taxon>
        <taxon>fabids</taxon>
        <taxon>Fabales</taxon>
        <taxon>Fabaceae</taxon>
        <taxon>Papilionoideae</taxon>
        <taxon>50 kb inversion clade</taxon>
        <taxon>dalbergioids sensu lato</taxon>
        <taxon>Dalbergieae</taxon>
        <taxon>Pterocarpus clade</taxon>
        <taxon>Stylosanthes</taxon>
    </lineage>
</organism>
<evidence type="ECO:0000259" key="1">
    <source>
        <dbReference type="Pfam" id="PF03478"/>
    </source>
</evidence>